<protein>
    <submittedName>
        <fullName evidence="2">Uncharacterized protein</fullName>
    </submittedName>
</protein>
<feature type="coiled-coil region" evidence="1">
    <location>
        <begin position="27"/>
        <end position="61"/>
    </location>
</feature>
<organism evidence="2 3">
    <name type="scientific">Bacillus cereus</name>
    <dbReference type="NCBI Taxonomy" id="1396"/>
    <lineage>
        <taxon>Bacteria</taxon>
        <taxon>Bacillati</taxon>
        <taxon>Bacillota</taxon>
        <taxon>Bacilli</taxon>
        <taxon>Bacillales</taxon>
        <taxon>Bacillaceae</taxon>
        <taxon>Bacillus</taxon>
        <taxon>Bacillus cereus group</taxon>
    </lineage>
</organism>
<evidence type="ECO:0000313" key="2">
    <source>
        <dbReference type="EMBL" id="OOR09852.1"/>
    </source>
</evidence>
<evidence type="ECO:0000313" key="3">
    <source>
        <dbReference type="Proteomes" id="UP000190906"/>
    </source>
</evidence>
<gene>
    <name evidence="2" type="ORF">BW897_25510</name>
</gene>
<evidence type="ECO:0000256" key="1">
    <source>
        <dbReference type="SAM" id="Coils"/>
    </source>
</evidence>
<reference evidence="2 3" key="1">
    <citation type="submission" date="2017-01" db="EMBL/GenBank/DDBJ databases">
        <title>Bacillus cereus isolates.</title>
        <authorList>
            <person name="Beno S.M."/>
        </authorList>
    </citation>
    <scope>NUCLEOTIDE SEQUENCE [LARGE SCALE GENOMIC DNA]</scope>
    <source>
        <strain evidence="2 3">FSL H8-0485</strain>
    </source>
</reference>
<name>A0A1S9TIW5_BACCE</name>
<dbReference type="EMBL" id="MUAJ01000037">
    <property type="protein sequence ID" value="OOR09852.1"/>
    <property type="molecule type" value="Genomic_DNA"/>
</dbReference>
<sequence>MNKGFIGILLLLVVGVGIYATSTASKVNEYQKKYEDTKKELQAVQIQNKKLDQILKGKEQNTETQVKKDTEGFLKAFFVYDTAKGERAWTKIEPFVTDNALKMLVPAGTDINQPIEKTEPNKTIVSDIDKVLLYYTAVDTTHANVFARIWQKITVNGVSSVTQMPLDISLLYDNQKNKWVVDEAKIQQPLQEKGYIN</sequence>
<accession>A0A1S9TIW5</accession>
<dbReference type="RefSeq" id="WP_078205415.1">
    <property type="nucleotide sequence ID" value="NZ_MUAJ01000037.1"/>
</dbReference>
<keyword evidence="1" id="KW-0175">Coiled coil</keyword>
<comment type="caution">
    <text evidence="2">The sequence shown here is derived from an EMBL/GenBank/DDBJ whole genome shotgun (WGS) entry which is preliminary data.</text>
</comment>
<dbReference type="Proteomes" id="UP000190906">
    <property type="component" value="Unassembled WGS sequence"/>
</dbReference>
<proteinExistence type="predicted"/>
<dbReference type="AlphaFoldDB" id="A0A1S9TIW5"/>